<feature type="region of interest" description="Disordered" evidence="1">
    <location>
        <begin position="444"/>
        <end position="471"/>
    </location>
</feature>
<proteinExistence type="predicted"/>
<feature type="compositionally biased region" description="Acidic residues" evidence="1">
    <location>
        <begin position="444"/>
        <end position="454"/>
    </location>
</feature>
<feature type="compositionally biased region" description="Polar residues" evidence="1">
    <location>
        <begin position="245"/>
        <end position="258"/>
    </location>
</feature>
<gene>
    <name evidence="2" type="ORF">Tci_597923</name>
</gene>
<feature type="region of interest" description="Disordered" evidence="1">
    <location>
        <begin position="89"/>
        <end position="138"/>
    </location>
</feature>
<name>A0A699JBM0_TANCI</name>
<feature type="region of interest" description="Disordered" evidence="1">
    <location>
        <begin position="162"/>
        <end position="272"/>
    </location>
</feature>
<evidence type="ECO:0000256" key="1">
    <source>
        <dbReference type="SAM" id="MobiDB-lite"/>
    </source>
</evidence>
<dbReference type="AlphaFoldDB" id="A0A699JBM0"/>
<feature type="region of interest" description="Disordered" evidence="1">
    <location>
        <begin position="302"/>
        <end position="321"/>
    </location>
</feature>
<feature type="compositionally biased region" description="Basic residues" evidence="1">
    <location>
        <begin position="121"/>
        <end position="138"/>
    </location>
</feature>
<dbReference type="EMBL" id="BKCJ010394099">
    <property type="protein sequence ID" value="GFA25951.1"/>
    <property type="molecule type" value="Genomic_DNA"/>
</dbReference>
<protein>
    <submittedName>
        <fullName evidence="2">Uncharacterized protein</fullName>
    </submittedName>
</protein>
<feature type="compositionally biased region" description="Basic residues" evidence="1">
    <location>
        <begin position="92"/>
        <end position="102"/>
    </location>
</feature>
<sequence>MKSGFPLLRELGPAHLISGVDFTDVLDDDTALTFLIDIGYKGPLNRLKFVKIGEDYQEYGLPIPDVMLNDAIKHSKSYKMFIKISTNQIPPKKSRGKGSKGKKTIDETQETVNVSKEAKPKIKPAKKKTSSKRRVKKKVTLSANDNIISDDPDAASVLAKSISQTKDEEAEATRKVHATHARIVTEYVPESAKKKSSGRSSKKEQEAADIMQALSESKKSDKTQLSTRGSHKGTGTIPRVPDESTIVSTTSSEGTSAKQRVPDEKKDITEERSFLNREMNKTYKICVRKDEDVDMIDAEVEESDKVQKTTTSIPTPPTSTDAQTIMTIVPESNAVTAVELRVAKLEKDVFELKNVDHSTESLAVLKSQVPTFVNSYLDTKVRDGNKTKRRRTKESEYFKKLSSTKKTPKGKTLTKGSKTAKSALAKEPVKEPIVEVIMDDAGNDVVRDDDEPQDTSEPLTRKTLNPDWFKQPPRPPTPDLAWNKHQVVLDQLALPWFNQMVSTIKDPITFNDLMATPIDFSNRIEHEYNFQECFNALTNKLD</sequence>
<evidence type="ECO:0000313" key="2">
    <source>
        <dbReference type="EMBL" id="GFA25951.1"/>
    </source>
</evidence>
<feature type="compositionally biased region" description="Basic and acidic residues" evidence="1">
    <location>
        <begin position="260"/>
        <end position="272"/>
    </location>
</feature>
<feature type="compositionally biased region" description="Low complexity" evidence="1">
    <location>
        <begin position="410"/>
        <end position="423"/>
    </location>
</feature>
<accession>A0A699JBM0</accession>
<reference evidence="2" key="1">
    <citation type="journal article" date="2019" name="Sci. Rep.">
        <title>Draft genome of Tanacetum cinerariifolium, the natural source of mosquito coil.</title>
        <authorList>
            <person name="Yamashiro T."/>
            <person name="Shiraishi A."/>
            <person name="Satake H."/>
            <person name="Nakayama K."/>
        </authorList>
    </citation>
    <scope>NUCLEOTIDE SEQUENCE</scope>
</reference>
<comment type="caution">
    <text evidence="2">The sequence shown here is derived from an EMBL/GenBank/DDBJ whole genome shotgun (WGS) entry which is preliminary data.</text>
</comment>
<feature type="compositionally biased region" description="Basic and acidic residues" evidence="1">
    <location>
        <begin position="165"/>
        <end position="174"/>
    </location>
</feature>
<feature type="region of interest" description="Disordered" evidence="1">
    <location>
        <begin position="384"/>
        <end position="425"/>
    </location>
</feature>
<organism evidence="2">
    <name type="scientific">Tanacetum cinerariifolium</name>
    <name type="common">Dalmatian daisy</name>
    <name type="synonym">Chrysanthemum cinerariifolium</name>
    <dbReference type="NCBI Taxonomy" id="118510"/>
    <lineage>
        <taxon>Eukaryota</taxon>
        <taxon>Viridiplantae</taxon>
        <taxon>Streptophyta</taxon>
        <taxon>Embryophyta</taxon>
        <taxon>Tracheophyta</taxon>
        <taxon>Spermatophyta</taxon>
        <taxon>Magnoliopsida</taxon>
        <taxon>eudicotyledons</taxon>
        <taxon>Gunneridae</taxon>
        <taxon>Pentapetalae</taxon>
        <taxon>asterids</taxon>
        <taxon>campanulids</taxon>
        <taxon>Asterales</taxon>
        <taxon>Asteraceae</taxon>
        <taxon>Asteroideae</taxon>
        <taxon>Anthemideae</taxon>
        <taxon>Anthemidinae</taxon>
        <taxon>Tanacetum</taxon>
    </lineage>
</organism>